<dbReference type="GO" id="GO:0003964">
    <property type="term" value="F:RNA-directed DNA polymerase activity"/>
    <property type="evidence" value="ECO:0007669"/>
    <property type="project" value="UniProtKB-KW"/>
</dbReference>
<evidence type="ECO:0000256" key="1">
    <source>
        <dbReference type="SAM" id="Phobius"/>
    </source>
</evidence>
<dbReference type="Proteomes" id="UP000478052">
    <property type="component" value="Unassembled WGS sequence"/>
</dbReference>
<keyword evidence="2" id="KW-0548">Nucleotidyltransferase</keyword>
<comment type="caution">
    <text evidence="2">The sequence shown here is derived from an EMBL/GenBank/DDBJ whole genome shotgun (WGS) entry which is preliminary data.</text>
</comment>
<accession>A0A6G0Z384</accession>
<evidence type="ECO:0000313" key="2">
    <source>
        <dbReference type="EMBL" id="KAF0764932.1"/>
    </source>
</evidence>
<organism evidence="2 3">
    <name type="scientific">Aphis craccivora</name>
    <name type="common">Cowpea aphid</name>
    <dbReference type="NCBI Taxonomy" id="307492"/>
    <lineage>
        <taxon>Eukaryota</taxon>
        <taxon>Metazoa</taxon>
        <taxon>Ecdysozoa</taxon>
        <taxon>Arthropoda</taxon>
        <taxon>Hexapoda</taxon>
        <taxon>Insecta</taxon>
        <taxon>Pterygota</taxon>
        <taxon>Neoptera</taxon>
        <taxon>Paraneoptera</taxon>
        <taxon>Hemiptera</taxon>
        <taxon>Sternorrhyncha</taxon>
        <taxon>Aphidomorpha</taxon>
        <taxon>Aphidoidea</taxon>
        <taxon>Aphididae</taxon>
        <taxon>Aphidini</taxon>
        <taxon>Aphis</taxon>
        <taxon>Aphis</taxon>
    </lineage>
</organism>
<sequence>MPITGLESLKAVSVQLNINNRSIMFRSAYQLLSRKMHISDYDKVMSLHKSIIIAGDLNILSALIIGAVVLISLTVSNYKHLLISLPTQYVHQMILPTFLRTLIDYLLF</sequence>
<evidence type="ECO:0000313" key="3">
    <source>
        <dbReference type="Proteomes" id="UP000478052"/>
    </source>
</evidence>
<keyword evidence="2" id="KW-0695">RNA-directed DNA polymerase</keyword>
<feature type="transmembrane region" description="Helical" evidence="1">
    <location>
        <begin position="51"/>
        <end position="75"/>
    </location>
</feature>
<keyword evidence="1" id="KW-1133">Transmembrane helix</keyword>
<dbReference type="EMBL" id="VUJU01001518">
    <property type="protein sequence ID" value="KAF0764932.1"/>
    <property type="molecule type" value="Genomic_DNA"/>
</dbReference>
<name>A0A6G0Z384_APHCR</name>
<protein>
    <submittedName>
        <fullName evidence="2">Reverse transcriptase domain-containing protein</fullName>
    </submittedName>
</protein>
<dbReference type="AlphaFoldDB" id="A0A6G0Z384"/>
<gene>
    <name evidence="2" type="ORF">FWK35_00005004</name>
</gene>
<reference evidence="2 3" key="1">
    <citation type="submission" date="2019-08" db="EMBL/GenBank/DDBJ databases">
        <title>Whole genome of Aphis craccivora.</title>
        <authorList>
            <person name="Voronova N.V."/>
            <person name="Shulinski R.S."/>
            <person name="Bandarenka Y.V."/>
            <person name="Zhorov D.G."/>
            <person name="Warner D."/>
        </authorList>
    </citation>
    <scope>NUCLEOTIDE SEQUENCE [LARGE SCALE GENOMIC DNA]</scope>
    <source>
        <strain evidence="2">180601</strain>
        <tissue evidence="2">Whole Body</tissue>
    </source>
</reference>
<keyword evidence="2" id="KW-0808">Transferase</keyword>
<keyword evidence="1" id="KW-0472">Membrane</keyword>
<keyword evidence="3" id="KW-1185">Reference proteome</keyword>
<proteinExistence type="predicted"/>
<keyword evidence="1" id="KW-0812">Transmembrane</keyword>